<sequence>QIFVLAVPKKPLLDFMEVLRAAGVKPHALDLKPLALMRAVNQKDAIIANGESNSIELVIGVDDVPVLIRSVFLGEEVVTPDYAVGRISDEIRRTIETYNESNTDNPLDPEVPIYVSGATAASVPFALNVAALTGRTIQPLEPPIHYPEDFPLAEFMVNVGLILKIL</sequence>
<protein>
    <recommendedName>
        <fullName evidence="2">SHS2 domain-containing protein</fullName>
    </recommendedName>
</protein>
<reference evidence="1" key="1">
    <citation type="journal article" date="2014" name="Front. Microbiol.">
        <title>High frequency of phylogenetically diverse reductive dehalogenase-homologous genes in deep subseafloor sedimentary metagenomes.</title>
        <authorList>
            <person name="Kawai M."/>
            <person name="Futagami T."/>
            <person name="Toyoda A."/>
            <person name="Takaki Y."/>
            <person name="Nishi S."/>
            <person name="Hori S."/>
            <person name="Arai W."/>
            <person name="Tsubouchi T."/>
            <person name="Morono Y."/>
            <person name="Uchiyama I."/>
            <person name="Ito T."/>
            <person name="Fujiyama A."/>
            <person name="Inagaki F."/>
            <person name="Takami H."/>
        </authorList>
    </citation>
    <scope>NUCLEOTIDE SEQUENCE</scope>
    <source>
        <strain evidence="1">Expedition CK06-06</strain>
    </source>
</reference>
<name>X0V6B6_9ZZZZ</name>
<organism evidence="1">
    <name type="scientific">marine sediment metagenome</name>
    <dbReference type="NCBI Taxonomy" id="412755"/>
    <lineage>
        <taxon>unclassified sequences</taxon>
        <taxon>metagenomes</taxon>
        <taxon>ecological metagenomes</taxon>
    </lineage>
</organism>
<comment type="caution">
    <text evidence="1">The sequence shown here is derived from an EMBL/GenBank/DDBJ whole genome shotgun (WGS) entry which is preliminary data.</text>
</comment>
<dbReference type="AlphaFoldDB" id="X0V6B6"/>
<proteinExistence type="predicted"/>
<evidence type="ECO:0000313" key="1">
    <source>
        <dbReference type="EMBL" id="GAG08013.1"/>
    </source>
</evidence>
<feature type="non-terminal residue" evidence="1">
    <location>
        <position position="1"/>
    </location>
</feature>
<gene>
    <name evidence="1" type="ORF">S01H1_46445</name>
</gene>
<dbReference type="EMBL" id="BARS01029742">
    <property type="protein sequence ID" value="GAG08013.1"/>
    <property type="molecule type" value="Genomic_DNA"/>
</dbReference>
<evidence type="ECO:0008006" key="2">
    <source>
        <dbReference type="Google" id="ProtNLM"/>
    </source>
</evidence>
<accession>X0V6B6</accession>